<dbReference type="InterPro" id="IPR051706">
    <property type="entry name" value="Glycosyltransferase_domain"/>
</dbReference>
<dbReference type="PANTHER" id="PTHR32385">
    <property type="entry name" value="MANNOSYL PHOSPHORYLINOSITOL CERAMIDE SYNTHASE"/>
    <property type="match status" value="1"/>
</dbReference>
<dbReference type="InterPro" id="IPR029044">
    <property type="entry name" value="Nucleotide-diphossugar_trans"/>
</dbReference>
<keyword evidence="4" id="KW-0812">Transmembrane</keyword>
<dbReference type="Pfam" id="PF04488">
    <property type="entry name" value="Gly_transf_sug"/>
    <property type="match status" value="1"/>
</dbReference>
<organism evidence="5 6">
    <name type="scientific">Saitozyma podzolica</name>
    <dbReference type="NCBI Taxonomy" id="1890683"/>
    <lineage>
        <taxon>Eukaryota</taxon>
        <taxon>Fungi</taxon>
        <taxon>Dikarya</taxon>
        <taxon>Basidiomycota</taxon>
        <taxon>Agaricomycotina</taxon>
        <taxon>Tremellomycetes</taxon>
        <taxon>Tremellales</taxon>
        <taxon>Trimorphomycetaceae</taxon>
        <taxon>Saitozyma</taxon>
    </lineage>
</organism>
<feature type="region of interest" description="Disordered" evidence="3">
    <location>
        <begin position="518"/>
        <end position="623"/>
    </location>
</feature>
<dbReference type="Proteomes" id="UP000279259">
    <property type="component" value="Unassembled WGS sequence"/>
</dbReference>
<proteinExistence type="inferred from homology"/>
<protein>
    <recommendedName>
        <fullName evidence="7">Membrane-bound alpha-1,6-mannosyltransferase Initiation-specific</fullName>
    </recommendedName>
</protein>
<feature type="compositionally biased region" description="Polar residues" evidence="3">
    <location>
        <begin position="458"/>
        <end position="472"/>
    </location>
</feature>
<feature type="transmembrane region" description="Helical" evidence="4">
    <location>
        <begin position="20"/>
        <end position="46"/>
    </location>
</feature>
<name>A0A427YUR6_9TREE</name>
<keyword evidence="2" id="KW-0808">Transferase</keyword>
<evidence type="ECO:0000313" key="6">
    <source>
        <dbReference type="Proteomes" id="UP000279259"/>
    </source>
</evidence>
<dbReference type="GO" id="GO:0051999">
    <property type="term" value="P:mannosyl-inositol phosphorylceramide biosynthetic process"/>
    <property type="evidence" value="ECO:0007669"/>
    <property type="project" value="TreeGrafter"/>
</dbReference>
<evidence type="ECO:0000256" key="2">
    <source>
        <dbReference type="ARBA" id="ARBA00022679"/>
    </source>
</evidence>
<evidence type="ECO:0000256" key="1">
    <source>
        <dbReference type="ARBA" id="ARBA00009003"/>
    </source>
</evidence>
<dbReference type="SUPFAM" id="SSF53448">
    <property type="entry name" value="Nucleotide-diphospho-sugar transferases"/>
    <property type="match status" value="1"/>
</dbReference>
<comment type="caution">
    <text evidence="5">The sequence shown here is derived from an EMBL/GenBank/DDBJ whole genome shotgun (WGS) entry which is preliminary data.</text>
</comment>
<dbReference type="OrthoDB" id="3647at2759"/>
<accession>A0A427YUR6</accession>
<sequence>MSLSTASRPAKAPATRTRKIVITLIVLVSLILVGTIVVLSSISYYLAIPAGAYLTEDEVPWRPEDVIRSLYEAPTPSATATPGKVKRQDFEEIGVGAGVSPSTGVMGTDTIAEVWEELEEELEEEFEQEAVDHAYDDAVEISQVSSPSGSEDEDWVWGVDGKGTGGYWMREDWDGTVQDTASWNRLYNVTTRLIHQTWKTDSLPAKWQKAWRECREGMPDYEYFLWTDEVSRQFVATHYPSFLQMYDSYKYPIQRADSIRYFILHHFGGIYMDLDIGCRRRMDGLLQGDWEAILPITKPVGVSNDLIFSSKGSAFMDDVVHGLPAFNHEWVTNYPTVMFSTGHARLRWLQPMFLSAQYAIYTSAHPITSTHPRAEVRILPKSLYGKNAPPETVPHSFFSHFYGSSWHADDAGFISFLGTWGTRLMYVAGAVVIVVALRLVLAKASSRPQYQLIGGTHSGTTTPSESPLSPLDTENISSAFRRAGNLIFTAPATFLSRGGRRRTGLLYFVPAMFQPNTRRARTASEASQLPFRRPRGERPPPPYERYSDETVLDSMPLKSMPGKDEGTVEEVDAFLKSVEEEAESSASGASRLSEDKEGANDDEDREEIWAAWEADREEAARAK</sequence>
<feature type="region of interest" description="Disordered" evidence="3">
    <location>
        <begin position="453"/>
        <end position="472"/>
    </location>
</feature>
<dbReference type="EMBL" id="RSCD01000002">
    <property type="protein sequence ID" value="RSH94822.1"/>
    <property type="molecule type" value="Genomic_DNA"/>
</dbReference>
<reference evidence="5 6" key="1">
    <citation type="submission" date="2018-11" db="EMBL/GenBank/DDBJ databases">
        <title>Genome sequence of Saitozyma podzolica DSM 27192.</title>
        <authorList>
            <person name="Aliyu H."/>
            <person name="Gorte O."/>
            <person name="Ochsenreither K."/>
        </authorList>
    </citation>
    <scope>NUCLEOTIDE SEQUENCE [LARGE SCALE GENOMIC DNA]</scope>
    <source>
        <strain evidence="5 6">DSM 27192</strain>
    </source>
</reference>
<dbReference type="InterPro" id="IPR007577">
    <property type="entry name" value="GlycoTrfase_DXD_sugar-bd_CS"/>
</dbReference>
<dbReference type="GO" id="GO:0000030">
    <property type="term" value="F:mannosyltransferase activity"/>
    <property type="evidence" value="ECO:0007669"/>
    <property type="project" value="TreeGrafter"/>
</dbReference>
<comment type="similarity">
    <text evidence="1">Belongs to the glycosyltransferase 32 family.</text>
</comment>
<feature type="transmembrane region" description="Helical" evidence="4">
    <location>
        <begin position="424"/>
        <end position="441"/>
    </location>
</feature>
<keyword evidence="4" id="KW-1133">Transmembrane helix</keyword>
<dbReference type="PANTHER" id="PTHR32385:SF15">
    <property type="entry name" value="INOSITOL PHOSPHOCERAMIDE MANNOSYLTRANSFERASE 1"/>
    <property type="match status" value="1"/>
</dbReference>
<evidence type="ECO:0000313" key="5">
    <source>
        <dbReference type="EMBL" id="RSH94822.1"/>
    </source>
</evidence>
<feature type="compositionally biased region" description="Basic and acidic residues" evidence="3">
    <location>
        <begin position="613"/>
        <end position="623"/>
    </location>
</feature>
<evidence type="ECO:0000256" key="4">
    <source>
        <dbReference type="SAM" id="Phobius"/>
    </source>
</evidence>
<dbReference type="Gene3D" id="3.90.550.20">
    <property type="match status" value="1"/>
</dbReference>
<dbReference type="GO" id="GO:0016020">
    <property type="term" value="C:membrane"/>
    <property type="evidence" value="ECO:0007669"/>
    <property type="project" value="GOC"/>
</dbReference>
<keyword evidence="4" id="KW-0472">Membrane</keyword>
<dbReference type="FunFam" id="3.90.550.20:FF:000005">
    <property type="entry name" value="Unplaced genomic scaffold supercont1.17, whole genome shotgun sequence"/>
    <property type="match status" value="1"/>
</dbReference>
<keyword evidence="6" id="KW-1185">Reference proteome</keyword>
<dbReference type="STRING" id="1890683.A0A427YUR6"/>
<dbReference type="AlphaFoldDB" id="A0A427YUR6"/>
<gene>
    <name evidence="5" type="ORF">EHS25_004628</name>
</gene>
<evidence type="ECO:0000256" key="3">
    <source>
        <dbReference type="SAM" id="MobiDB-lite"/>
    </source>
</evidence>
<evidence type="ECO:0008006" key="7">
    <source>
        <dbReference type="Google" id="ProtNLM"/>
    </source>
</evidence>